<dbReference type="InterPro" id="IPR002347">
    <property type="entry name" value="SDR_fam"/>
</dbReference>
<proteinExistence type="inferred from homology"/>
<evidence type="ECO:0000313" key="4">
    <source>
        <dbReference type="EMBL" id="NRF72059.1"/>
    </source>
</evidence>
<organism evidence="4 5">
    <name type="scientific">Pseudaquabacterium terrae</name>
    <dbReference type="NCBI Taxonomy" id="2732868"/>
    <lineage>
        <taxon>Bacteria</taxon>
        <taxon>Pseudomonadati</taxon>
        <taxon>Pseudomonadota</taxon>
        <taxon>Betaproteobacteria</taxon>
        <taxon>Burkholderiales</taxon>
        <taxon>Sphaerotilaceae</taxon>
        <taxon>Pseudaquabacterium</taxon>
    </lineage>
</organism>
<dbReference type="InterPro" id="IPR020904">
    <property type="entry name" value="Sc_DH/Rdtase_CS"/>
</dbReference>
<feature type="domain" description="Ketoreductase" evidence="3">
    <location>
        <begin position="7"/>
        <end position="187"/>
    </location>
</feature>
<dbReference type="RefSeq" id="WP_173134573.1">
    <property type="nucleotide sequence ID" value="NZ_JABRWJ010000017.1"/>
</dbReference>
<dbReference type="PRINTS" id="PR00080">
    <property type="entry name" value="SDRFAMILY"/>
</dbReference>
<dbReference type="PROSITE" id="PS00061">
    <property type="entry name" value="ADH_SHORT"/>
    <property type="match status" value="1"/>
</dbReference>
<dbReference type="PANTHER" id="PTHR42760:SF133">
    <property type="entry name" value="3-OXOACYL-[ACYL-CARRIER-PROTEIN] REDUCTASE"/>
    <property type="match status" value="1"/>
</dbReference>
<dbReference type="Pfam" id="PF13561">
    <property type="entry name" value="adh_short_C2"/>
    <property type="match status" value="1"/>
</dbReference>
<dbReference type="Gene3D" id="3.40.50.720">
    <property type="entry name" value="NAD(P)-binding Rossmann-like Domain"/>
    <property type="match status" value="1"/>
</dbReference>
<evidence type="ECO:0000313" key="5">
    <source>
        <dbReference type="Proteomes" id="UP000737171"/>
    </source>
</evidence>
<evidence type="ECO:0000259" key="3">
    <source>
        <dbReference type="SMART" id="SM00822"/>
    </source>
</evidence>
<comment type="caution">
    <text evidence="4">The sequence shown here is derived from an EMBL/GenBank/DDBJ whole genome shotgun (WGS) entry which is preliminary data.</text>
</comment>
<dbReference type="PANTHER" id="PTHR42760">
    <property type="entry name" value="SHORT-CHAIN DEHYDROGENASES/REDUCTASES FAMILY MEMBER"/>
    <property type="match status" value="1"/>
</dbReference>
<dbReference type="InterPro" id="IPR057326">
    <property type="entry name" value="KR_dom"/>
</dbReference>
<evidence type="ECO:0000256" key="2">
    <source>
        <dbReference type="ARBA" id="ARBA00023002"/>
    </source>
</evidence>
<evidence type="ECO:0000256" key="1">
    <source>
        <dbReference type="ARBA" id="ARBA00006484"/>
    </source>
</evidence>
<dbReference type="InterPro" id="IPR036291">
    <property type="entry name" value="NAD(P)-bd_dom_sf"/>
</dbReference>
<reference evidence="4 5" key="1">
    <citation type="submission" date="2020-05" db="EMBL/GenBank/DDBJ databases">
        <title>Aquincola sp. isolate from soil.</title>
        <authorList>
            <person name="Han J."/>
            <person name="Kim D.-U."/>
        </authorList>
    </citation>
    <scope>NUCLEOTIDE SEQUENCE [LARGE SCALE GENOMIC DNA]</scope>
    <source>
        <strain evidence="4 5">S2</strain>
    </source>
</reference>
<keyword evidence="5" id="KW-1185">Reference proteome</keyword>
<dbReference type="EMBL" id="JABRWJ010000017">
    <property type="protein sequence ID" value="NRF72059.1"/>
    <property type="molecule type" value="Genomic_DNA"/>
</dbReference>
<dbReference type="SUPFAM" id="SSF51735">
    <property type="entry name" value="NAD(P)-binding Rossmann-fold domains"/>
    <property type="match status" value="1"/>
</dbReference>
<protein>
    <submittedName>
        <fullName evidence="4">SDR family oxidoreductase</fullName>
    </submittedName>
</protein>
<keyword evidence="2" id="KW-0560">Oxidoreductase</keyword>
<accession>A0ABX2EU48</accession>
<comment type="similarity">
    <text evidence="1">Belongs to the short-chain dehydrogenases/reductases (SDR) family.</text>
</comment>
<dbReference type="Proteomes" id="UP000737171">
    <property type="component" value="Unassembled WGS sequence"/>
</dbReference>
<gene>
    <name evidence="4" type="ORF">HLB44_34255</name>
</gene>
<dbReference type="PRINTS" id="PR00081">
    <property type="entry name" value="GDHRDH"/>
</dbReference>
<dbReference type="SMART" id="SM00822">
    <property type="entry name" value="PKS_KR"/>
    <property type="match status" value="1"/>
</dbReference>
<name>A0ABX2EU48_9BURK</name>
<sequence>MISFADKTVVITGAAGGIARETARLMYGAGASLVLADLSEAALMATANDIGAAPARTLCVPVNVAEPADCERLFEQASRRFGGVDHVVHAAGVFPKVLVQDMSLAQWQDVMRINADGTFLVCKASIPHLRENSSIVNIASISGHRGSHSHAHYSASKGAVISFTRSLSMELAPKTRVNCVSPGIIDTGMAVELIEVRGPVYMAQTPMGRHGQPAEVAGAIAFLCSSLASFITGETLQVNGGLNRS</sequence>